<dbReference type="RefSeq" id="WP_214382157.1">
    <property type="nucleotide sequence ID" value="NZ_CP075566.1"/>
</dbReference>
<dbReference type="EMBL" id="CP075566">
    <property type="protein sequence ID" value="QVW25315.1"/>
    <property type="molecule type" value="Genomic_DNA"/>
</dbReference>
<evidence type="ECO:0000313" key="1">
    <source>
        <dbReference type="EMBL" id="QVW25315.1"/>
    </source>
</evidence>
<protein>
    <submittedName>
        <fullName evidence="1">Uncharacterized protein</fullName>
    </submittedName>
</protein>
<dbReference type="Proteomes" id="UP000681155">
    <property type="component" value="Chromosome"/>
</dbReference>
<name>A0ABX8F0T5_9PSED</name>
<sequence>MSNKYWQSELWGEDPSDVCHKHDAERGFVITVRLRRQSRHEGIMLTQLFHPSGAKHSEHVFDISDDSDYQAIQHGIGHGEWLARGARPK</sequence>
<gene>
    <name evidence="1" type="ORF">KJF94_07000</name>
</gene>
<organism evidence="1 2">
    <name type="scientific">Pseudomonas hormoni</name>
    <dbReference type="NCBI Taxonomy" id="3093767"/>
    <lineage>
        <taxon>Bacteria</taxon>
        <taxon>Pseudomonadati</taxon>
        <taxon>Pseudomonadota</taxon>
        <taxon>Gammaproteobacteria</taxon>
        <taxon>Pseudomonadales</taxon>
        <taxon>Pseudomonadaceae</taxon>
        <taxon>Pseudomonas</taxon>
    </lineage>
</organism>
<keyword evidence="2" id="KW-1185">Reference proteome</keyword>
<evidence type="ECO:0000313" key="2">
    <source>
        <dbReference type="Proteomes" id="UP000681155"/>
    </source>
</evidence>
<reference evidence="1 2" key="1">
    <citation type="submission" date="2021-05" db="EMBL/GenBank/DDBJ databases">
        <title>Complete genome of the cytokinin-producing biocontrol strain Pseudomonas fluorescens G20-18.</title>
        <authorList>
            <person name="Nielsen T.K."/>
            <person name="Mekureyaw M.F."/>
            <person name="Hansen L.H."/>
            <person name="Nicolaisen M.H."/>
            <person name="Roitsch T.G."/>
            <person name="Hennessy R.C."/>
        </authorList>
    </citation>
    <scope>NUCLEOTIDE SEQUENCE [LARGE SCALE GENOMIC DNA]</scope>
    <source>
        <strain evidence="1 2">G20-18</strain>
    </source>
</reference>
<accession>A0ABX8F0T5</accession>
<proteinExistence type="predicted"/>